<accession>A0A133NVX5</accession>
<dbReference type="AlphaFoldDB" id="A0A133NVX5"/>
<sequence length="520" mass="57131">MSVRVSEVQHDGASDSVASSVAAQSQAERVTDSQLISQPDSTVACEHATVSKLERTVPSQFTPARAVGSRRVSSAPIPVHVTATLFDTPSQAEQIDNKPFLVRVGRRVLTSIAGMWMRLAGRVARRAGWFPSIEPYIGYGTHRYARLICRTVYAPKLGHHSALKRGIYAMLVVPAVRVRVALSIDNLPVETVQIGDSEVYDRLEESRDSSAEYCISDCAGYLDLITERALSPGRHVVSYKVHDREPVKASLFAIDKHVPIGIISDVDDTIMITQAPSPIRAAYNLLIMNPAHRSPVPGMAEFFRSLEQLREDVPFFYLSTSPWNVEASIRHFIEREKFPEGPLLLRDLDPRPKTFIPNGPQHKLEFATQLMDDFPGMRFVLLGDDGQKDPSTYANIIRQHPGRVLAVGIRQLHKDSTVDDFRSKMSRDFAVALSASCRAYIATDAHAPEVPTVAFEKFGSNTGSIERVGDIGNDSGDSSMRVIEAKGAAGTLQGVPFFAAPQGQGLAQVMLPFIQEAISK</sequence>
<feature type="compositionally biased region" description="Low complexity" evidence="1">
    <location>
        <begin position="14"/>
        <end position="24"/>
    </location>
</feature>
<evidence type="ECO:0000256" key="1">
    <source>
        <dbReference type="SAM" id="MobiDB-lite"/>
    </source>
</evidence>
<evidence type="ECO:0000313" key="4">
    <source>
        <dbReference type="Proteomes" id="UP000070687"/>
    </source>
</evidence>
<dbReference type="PATRIC" id="fig|2702.100.peg.782"/>
<dbReference type="PANTHER" id="PTHR28208">
    <property type="entry name" value="PHOSPHATIDATE PHOSPHATASE APP1"/>
    <property type="match status" value="1"/>
</dbReference>
<dbReference type="GO" id="GO:0008195">
    <property type="term" value="F:phosphatidate phosphatase activity"/>
    <property type="evidence" value="ECO:0007669"/>
    <property type="project" value="InterPro"/>
</dbReference>
<comment type="caution">
    <text evidence="3">The sequence shown here is derived from an EMBL/GenBank/DDBJ whole genome shotgun (WGS) entry which is preliminary data.</text>
</comment>
<feature type="domain" description="Phosphatidate phosphatase APP1 catalytic" evidence="2">
    <location>
        <begin position="260"/>
        <end position="411"/>
    </location>
</feature>
<dbReference type="Pfam" id="PF09949">
    <property type="entry name" value="APP1_cat"/>
    <property type="match status" value="1"/>
</dbReference>
<dbReference type="PANTHER" id="PTHR28208:SF3">
    <property type="entry name" value="PHOSPHATIDATE PHOSPHATASE APP1"/>
    <property type="match status" value="1"/>
</dbReference>
<feature type="region of interest" description="Disordered" evidence="1">
    <location>
        <begin position="1"/>
        <end position="24"/>
    </location>
</feature>
<dbReference type="RefSeq" id="WP_064347264.1">
    <property type="nucleotide sequence ID" value="NZ_KQ956857.1"/>
</dbReference>
<dbReference type="OrthoDB" id="9789875at2"/>
<protein>
    <recommendedName>
        <fullName evidence="2">Phosphatidate phosphatase APP1 catalytic domain-containing protein</fullName>
    </recommendedName>
</protein>
<organism evidence="3 4">
    <name type="scientific">Gardnerella vaginalis</name>
    <dbReference type="NCBI Taxonomy" id="2702"/>
    <lineage>
        <taxon>Bacteria</taxon>
        <taxon>Bacillati</taxon>
        <taxon>Actinomycetota</taxon>
        <taxon>Actinomycetes</taxon>
        <taxon>Bifidobacteriales</taxon>
        <taxon>Bifidobacteriaceae</taxon>
        <taxon>Gardnerella</taxon>
    </lineage>
</organism>
<evidence type="ECO:0000259" key="2">
    <source>
        <dbReference type="Pfam" id="PF09949"/>
    </source>
</evidence>
<name>A0A133NVX5_GARVA</name>
<evidence type="ECO:0000313" key="3">
    <source>
        <dbReference type="EMBL" id="KXA20441.1"/>
    </source>
</evidence>
<dbReference type="EMBL" id="LRQB01000046">
    <property type="protein sequence ID" value="KXA20441.1"/>
    <property type="molecule type" value="Genomic_DNA"/>
</dbReference>
<dbReference type="InterPro" id="IPR019236">
    <property type="entry name" value="APP1_cat"/>
</dbReference>
<dbReference type="Proteomes" id="UP000070687">
    <property type="component" value="Unassembled WGS sequence"/>
</dbReference>
<reference evidence="3 4" key="1">
    <citation type="submission" date="2016-01" db="EMBL/GenBank/DDBJ databases">
        <authorList>
            <person name="Oliw E.H."/>
        </authorList>
    </citation>
    <scope>NUCLEOTIDE SEQUENCE [LARGE SCALE GENOMIC DNA]</scope>
    <source>
        <strain evidence="3 4">PSS_7772B</strain>
    </source>
</reference>
<proteinExistence type="predicted"/>
<gene>
    <name evidence="3" type="ORF">HMPREF3208_00802</name>
</gene>
<dbReference type="InterPro" id="IPR052935">
    <property type="entry name" value="Mg2+_PAP"/>
</dbReference>